<reference evidence="2" key="1">
    <citation type="submission" date="2016-10" db="EMBL/GenBank/DDBJ databases">
        <authorList>
            <person name="Varghese N."/>
            <person name="Submissions S."/>
        </authorList>
    </citation>
    <scope>NUCLEOTIDE SEQUENCE [LARGE SCALE GENOMIC DNA]</scope>
    <source>
        <strain evidence="2">M1</strain>
    </source>
</reference>
<evidence type="ECO:0000313" key="1">
    <source>
        <dbReference type="EMBL" id="SFA57646.1"/>
    </source>
</evidence>
<dbReference type="EMBL" id="FOJS01000104">
    <property type="protein sequence ID" value="SFA57646.1"/>
    <property type="molecule type" value="Genomic_DNA"/>
</dbReference>
<proteinExistence type="predicted"/>
<dbReference type="OrthoDB" id="9790935at2"/>
<protein>
    <submittedName>
        <fullName evidence="1">Uncharacterized protein</fullName>
    </submittedName>
</protein>
<feature type="non-terminal residue" evidence="1">
    <location>
        <position position="38"/>
    </location>
</feature>
<gene>
    <name evidence="1" type="ORF">SAMN05192569_11041</name>
</gene>
<evidence type="ECO:0000313" key="2">
    <source>
        <dbReference type="Proteomes" id="UP000198650"/>
    </source>
</evidence>
<sequence>MNCTQNYKIDQVTEQTLVVGIDIAKRTHYACFVDDRGR</sequence>
<dbReference type="AlphaFoldDB" id="A0A1I0U3C0"/>
<accession>A0A1I0U3C0</accession>
<dbReference type="Proteomes" id="UP000198650">
    <property type="component" value="Unassembled WGS sequence"/>
</dbReference>
<name>A0A1I0U3C0_9BACL</name>
<keyword evidence="2" id="KW-1185">Reference proteome</keyword>
<organism evidence="1 2">
    <name type="scientific">Parageobacillus thermantarcticus</name>
    <dbReference type="NCBI Taxonomy" id="186116"/>
    <lineage>
        <taxon>Bacteria</taxon>
        <taxon>Bacillati</taxon>
        <taxon>Bacillota</taxon>
        <taxon>Bacilli</taxon>
        <taxon>Bacillales</taxon>
        <taxon>Anoxybacillaceae</taxon>
        <taxon>Parageobacillus</taxon>
    </lineage>
</organism>